<dbReference type="RefSeq" id="WP_230368800.1">
    <property type="nucleotide sequence ID" value="NZ_WLYX01000001.1"/>
</dbReference>
<feature type="compositionally biased region" description="Basic and acidic residues" evidence="1">
    <location>
        <begin position="231"/>
        <end position="243"/>
    </location>
</feature>
<accession>A0A844G7X0</accession>
<evidence type="ECO:0000313" key="3">
    <source>
        <dbReference type="Proteomes" id="UP000446658"/>
    </source>
</evidence>
<organism evidence="2 3">
    <name type="scientific">Paludibacterium denitrificans</name>
    <dbReference type="NCBI Taxonomy" id="2675226"/>
    <lineage>
        <taxon>Bacteria</taxon>
        <taxon>Pseudomonadati</taxon>
        <taxon>Pseudomonadota</taxon>
        <taxon>Betaproteobacteria</taxon>
        <taxon>Neisseriales</taxon>
        <taxon>Chromobacteriaceae</taxon>
        <taxon>Paludibacterium</taxon>
    </lineage>
</organism>
<sequence length="243" mass="27486">MDASRETWRKLRMTDTDLVIRRKHRAPLRIAHVLENATEPEMKAYQDNVEANKDLITTDFYLNKKGSVSALQGDATLGDIGDVIYLLDSFFSHTPLPKGLMGYTDGLARDILEDLKRDYFDEVDQMQDTMAWVYDFGFRLQLLLRGLNPDALQFTITFAERRTETLSQTTDRALKLKALGLPQSMIWEELGKNAAEVEQRRESDAKHYDPYPEPGNVGNAPTVKITPGNGRKGESATDIGHAH</sequence>
<dbReference type="EMBL" id="WLYX01000001">
    <property type="protein sequence ID" value="MTD32393.1"/>
    <property type="molecule type" value="Genomic_DNA"/>
</dbReference>
<dbReference type="Proteomes" id="UP000446658">
    <property type="component" value="Unassembled WGS sequence"/>
</dbReference>
<proteinExistence type="predicted"/>
<evidence type="ECO:0000313" key="2">
    <source>
        <dbReference type="EMBL" id="MTD32393.1"/>
    </source>
</evidence>
<feature type="region of interest" description="Disordered" evidence="1">
    <location>
        <begin position="197"/>
        <end position="243"/>
    </location>
</feature>
<gene>
    <name evidence="2" type="ORF">GKE73_01155</name>
</gene>
<protein>
    <submittedName>
        <fullName evidence="2">Uncharacterized protein</fullName>
    </submittedName>
</protein>
<reference evidence="2 3" key="1">
    <citation type="submission" date="2019-11" db="EMBL/GenBank/DDBJ databases">
        <title>Draft genome sequence of Paludibacterium sp. dN18-1.</title>
        <authorList>
            <person name="Im W.-T."/>
        </authorList>
    </citation>
    <scope>NUCLEOTIDE SEQUENCE [LARGE SCALE GENOMIC DNA]</scope>
    <source>
        <strain evidence="3">dN 18-1</strain>
    </source>
</reference>
<comment type="caution">
    <text evidence="2">The sequence shown here is derived from an EMBL/GenBank/DDBJ whole genome shotgun (WGS) entry which is preliminary data.</text>
</comment>
<feature type="compositionally biased region" description="Basic and acidic residues" evidence="1">
    <location>
        <begin position="197"/>
        <end position="210"/>
    </location>
</feature>
<name>A0A844G7X0_9NEIS</name>
<dbReference type="AlphaFoldDB" id="A0A844G7X0"/>
<evidence type="ECO:0000256" key="1">
    <source>
        <dbReference type="SAM" id="MobiDB-lite"/>
    </source>
</evidence>
<keyword evidence="3" id="KW-1185">Reference proteome</keyword>